<feature type="non-terminal residue" evidence="1">
    <location>
        <position position="1"/>
    </location>
</feature>
<dbReference type="AlphaFoldDB" id="A0A072PBH6"/>
<sequence>DPSYVDQDPNLNFDQRLEKRTPPLGIYLCTHSNWTGECGWQALQNNVCLDFPWDAAISMGPAAGTQCKIYYGRKCGGGDRTDGTLTYPGTNNLAKLYSNSKKPESYKCRKCPDGQP</sequence>
<dbReference type="GeneID" id="25285724"/>
<dbReference type="HOGENOM" id="CLU_2102663_0_0_1"/>
<dbReference type="VEuPathDB" id="FungiDB:A1O9_10821"/>
<protein>
    <submittedName>
        <fullName evidence="1">Uncharacterized protein</fullName>
    </submittedName>
</protein>
<reference evidence="1 2" key="1">
    <citation type="submission" date="2013-03" db="EMBL/GenBank/DDBJ databases">
        <title>The Genome Sequence of Exophiala aquamarina CBS 119918.</title>
        <authorList>
            <consortium name="The Broad Institute Genomics Platform"/>
            <person name="Cuomo C."/>
            <person name="de Hoog S."/>
            <person name="Gorbushina A."/>
            <person name="Walker B."/>
            <person name="Young S.K."/>
            <person name="Zeng Q."/>
            <person name="Gargeya S."/>
            <person name="Fitzgerald M."/>
            <person name="Haas B."/>
            <person name="Abouelleil A."/>
            <person name="Allen A.W."/>
            <person name="Alvarado L."/>
            <person name="Arachchi H.M."/>
            <person name="Berlin A.M."/>
            <person name="Chapman S.B."/>
            <person name="Gainer-Dewar J."/>
            <person name="Goldberg J."/>
            <person name="Griggs A."/>
            <person name="Gujja S."/>
            <person name="Hansen M."/>
            <person name="Howarth C."/>
            <person name="Imamovic A."/>
            <person name="Ireland A."/>
            <person name="Larimer J."/>
            <person name="McCowan C."/>
            <person name="Murphy C."/>
            <person name="Pearson M."/>
            <person name="Poon T.W."/>
            <person name="Priest M."/>
            <person name="Roberts A."/>
            <person name="Saif S."/>
            <person name="Shea T."/>
            <person name="Sisk P."/>
            <person name="Sykes S."/>
            <person name="Wortman J."/>
            <person name="Nusbaum C."/>
            <person name="Birren B."/>
        </authorList>
    </citation>
    <scope>NUCLEOTIDE SEQUENCE [LARGE SCALE GENOMIC DNA]</scope>
    <source>
        <strain evidence="1 2">CBS 119918</strain>
    </source>
</reference>
<dbReference type="Proteomes" id="UP000027920">
    <property type="component" value="Unassembled WGS sequence"/>
</dbReference>
<gene>
    <name evidence="1" type="ORF">A1O9_10821</name>
</gene>
<feature type="non-terminal residue" evidence="1">
    <location>
        <position position="116"/>
    </location>
</feature>
<accession>A0A072PBH6</accession>
<keyword evidence="2" id="KW-1185">Reference proteome</keyword>
<proteinExistence type="predicted"/>
<organism evidence="1 2">
    <name type="scientific">Exophiala aquamarina CBS 119918</name>
    <dbReference type="NCBI Taxonomy" id="1182545"/>
    <lineage>
        <taxon>Eukaryota</taxon>
        <taxon>Fungi</taxon>
        <taxon>Dikarya</taxon>
        <taxon>Ascomycota</taxon>
        <taxon>Pezizomycotina</taxon>
        <taxon>Eurotiomycetes</taxon>
        <taxon>Chaetothyriomycetidae</taxon>
        <taxon>Chaetothyriales</taxon>
        <taxon>Herpotrichiellaceae</taxon>
        <taxon>Exophiala</taxon>
    </lineage>
</organism>
<evidence type="ECO:0000313" key="2">
    <source>
        <dbReference type="Proteomes" id="UP000027920"/>
    </source>
</evidence>
<dbReference type="RefSeq" id="XP_013255505.1">
    <property type="nucleotide sequence ID" value="XM_013400051.1"/>
</dbReference>
<dbReference type="STRING" id="1182545.A0A072PBH6"/>
<dbReference type="EMBL" id="AMGV01000015">
    <property type="protein sequence ID" value="KEF52915.1"/>
    <property type="molecule type" value="Genomic_DNA"/>
</dbReference>
<dbReference type="OrthoDB" id="2910287at2759"/>
<comment type="caution">
    <text evidence="1">The sequence shown here is derived from an EMBL/GenBank/DDBJ whole genome shotgun (WGS) entry which is preliminary data.</text>
</comment>
<name>A0A072PBH6_9EURO</name>
<evidence type="ECO:0000313" key="1">
    <source>
        <dbReference type="EMBL" id="KEF52915.1"/>
    </source>
</evidence>